<feature type="region of interest" description="Disordered" evidence="1">
    <location>
        <begin position="233"/>
        <end position="277"/>
    </location>
</feature>
<dbReference type="Proteomes" id="UP000886523">
    <property type="component" value="Unassembled WGS sequence"/>
</dbReference>
<sequence length="409" mass="46336">MSRNKVELLLELDPNWHYGSSWMHLIWMAGEPQPPWKMVLIGQEIHCHVIDGIGYLDMAIQVLVYVLGLQVGFLPIREGLTLLGTPIWGICIWNLKHPIELLPWGSMRESNIWKEAYKLERPSICLAKSPGPFHRMHLAHLKQIKKFSNESYYEAVLKWLQLSPNIGLHAAFHELQEAMGKATIPNVNLPTSRQFPFVPSILYGNFSVLESSAQQFGLLWILMNLPNLTSLPPAPALDQPHQRKEQPEAPTAPPSPVVDPSPPLSTPAQGEASPTDSLSITWGVPSHQLLHRYPIQLAPFIFFNSLKDLEQELYIRYQGVIRSWYLDDKKLILLFNDKAYKLQRTTPWSLQPKPSPSWMTNVITLGPPTQCMLPSWLLPLIEKLTSLSGQLYPLVQSPQIGAAVLLYPL</sequence>
<comment type="caution">
    <text evidence="2">The sequence shown here is derived from an EMBL/GenBank/DDBJ whole genome shotgun (WGS) entry which is preliminary data.</text>
</comment>
<gene>
    <name evidence="2" type="ORF">BS47DRAFT_1369187</name>
</gene>
<protein>
    <submittedName>
        <fullName evidence="2">Uncharacterized protein</fullName>
    </submittedName>
</protein>
<name>A0A9P6DMA7_9AGAM</name>
<evidence type="ECO:0000256" key="1">
    <source>
        <dbReference type="SAM" id="MobiDB-lite"/>
    </source>
</evidence>
<reference evidence="2" key="1">
    <citation type="journal article" date="2020" name="Nat. Commun.">
        <title>Large-scale genome sequencing of mycorrhizal fungi provides insights into the early evolution of symbiotic traits.</title>
        <authorList>
            <person name="Miyauchi S."/>
            <person name="Kiss E."/>
            <person name="Kuo A."/>
            <person name="Drula E."/>
            <person name="Kohler A."/>
            <person name="Sanchez-Garcia M."/>
            <person name="Morin E."/>
            <person name="Andreopoulos B."/>
            <person name="Barry K.W."/>
            <person name="Bonito G."/>
            <person name="Buee M."/>
            <person name="Carver A."/>
            <person name="Chen C."/>
            <person name="Cichocki N."/>
            <person name="Clum A."/>
            <person name="Culley D."/>
            <person name="Crous P.W."/>
            <person name="Fauchery L."/>
            <person name="Girlanda M."/>
            <person name="Hayes R.D."/>
            <person name="Keri Z."/>
            <person name="LaButti K."/>
            <person name="Lipzen A."/>
            <person name="Lombard V."/>
            <person name="Magnuson J."/>
            <person name="Maillard F."/>
            <person name="Murat C."/>
            <person name="Nolan M."/>
            <person name="Ohm R.A."/>
            <person name="Pangilinan J."/>
            <person name="Pereira M.F."/>
            <person name="Perotto S."/>
            <person name="Peter M."/>
            <person name="Pfister S."/>
            <person name="Riley R."/>
            <person name="Sitrit Y."/>
            <person name="Stielow J.B."/>
            <person name="Szollosi G."/>
            <person name="Zifcakova L."/>
            <person name="Stursova M."/>
            <person name="Spatafora J.W."/>
            <person name="Tedersoo L."/>
            <person name="Vaario L.M."/>
            <person name="Yamada A."/>
            <person name="Yan M."/>
            <person name="Wang P."/>
            <person name="Xu J."/>
            <person name="Bruns T."/>
            <person name="Baldrian P."/>
            <person name="Vilgalys R."/>
            <person name="Dunand C."/>
            <person name="Henrissat B."/>
            <person name="Grigoriev I.V."/>
            <person name="Hibbett D."/>
            <person name="Nagy L.G."/>
            <person name="Martin F.M."/>
        </authorList>
    </citation>
    <scope>NUCLEOTIDE SEQUENCE</scope>
    <source>
        <strain evidence="2">UP504</strain>
    </source>
</reference>
<keyword evidence="3" id="KW-1185">Reference proteome</keyword>
<proteinExistence type="predicted"/>
<dbReference type="EMBL" id="MU129287">
    <property type="protein sequence ID" value="KAF9503903.1"/>
    <property type="molecule type" value="Genomic_DNA"/>
</dbReference>
<organism evidence="2 3">
    <name type="scientific">Hydnum rufescens UP504</name>
    <dbReference type="NCBI Taxonomy" id="1448309"/>
    <lineage>
        <taxon>Eukaryota</taxon>
        <taxon>Fungi</taxon>
        <taxon>Dikarya</taxon>
        <taxon>Basidiomycota</taxon>
        <taxon>Agaricomycotina</taxon>
        <taxon>Agaricomycetes</taxon>
        <taxon>Cantharellales</taxon>
        <taxon>Hydnaceae</taxon>
        <taxon>Hydnum</taxon>
    </lineage>
</organism>
<accession>A0A9P6DMA7</accession>
<evidence type="ECO:0000313" key="2">
    <source>
        <dbReference type="EMBL" id="KAF9503903.1"/>
    </source>
</evidence>
<evidence type="ECO:0000313" key="3">
    <source>
        <dbReference type="Proteomes" id="UP000886523"/>
    </source>
</evidence>
<dbReference type="AlphaFoldDB" id="A0A9P6DMA7"/>
<feature type="compositionally biased region" description="Pro residues" evidence="1">
    <location>
        <begin position="250"/>
        <end position="265"/>
    </location>
</feature>